<dbReference type="InterPro" id="IPR025063">
    <property type="entry name" value="DUF4004"/>
</dbReference>
<dbReference type="EMBL" id="WNZX01000001">
    <property type="protein sequence ID" value="MUG69193.1"/>
    <property type="molecule type" value="Genomic_DNA"/>
</dbReference>
<protein>
    <submittedName>
        <fullName evidence="1">DUF4004 family protein</fullName>
    </submittedName>
</protein>
<dbReference type="RefSeq" id="WP_141334327.1">
    <property type="nucleotide sequence ID" value="NZ_JBDLZV010000001.1"/>
</dbReference>
<organism evidence="1 2">
    <name type="scientific">Paenibacillus validus</name>
    <dbReference type="NCBI Taxonomy" id="44253"/>
    <lineage>
        <taxon>Bacteria</taxon>
        <taxon>Bacillati</taxon>
        <taxon>Bacillota</taxon>
        <taxon>Bacilli</taxon>
        <taxon>Bacillales</taxon>
        <taxon>Paenibacillaceae</taxon>
        <taxon>Paenibacillus</taxon>
    </lineage>
</organism>
<comment type="caution">
    <text evidence="1">The sequence shown here is derived from an EMBL/GenBank/DDBJ whole genome shotgun (WGS) entry which is preliminary data.</text>
</comment>
<name>A0A7X2Z6D5_9BACL</name>
<proteinExistence type="predicted"/>
<sequence length="211" mass="23879">MEQELISKKELLELTGISYGQLYRWKRKNLIPEDWFIRKSTFTGQETFFPKKSILARIDKIVNMKEDLSLDELADVFSPEVADMAVGQSELLERNIVSKQSLELFTNTFGDGPVLPFGRILIAYMLDKLLQAGDINLDEGVMMLQTLHGHESVIENNSWVLVFIRKMGISSFLMIGGSDSVMFDPGTKVVARLSFAACMEELKMKMNDGRG</sequence>
<dbReference type="Pfam" id="PF13171">
    <property type="entry name" value="DUF4004"/>
    <property type="match status" value="1"/>
</dbReference>
<dbReference type="AlphaFoldDB" id="A0A7X2Z6D5"/>
<gene>
    <name evidence="1" type="ORF">GNP93_00740</name>
</gene>
<dbReference type="Proteomes" id="UP000450917">
    <property type="component" value="Unassembled WGS sequence"/>
</dbReference>
<keyword evidence="2" id="KW-1185">Reference proteome</keyword>
<reference evidence="1 2" key="1">
    <citation type="submission" date="2019-11" db="EMBL/GenBank/DDBJ databases">
        <title>Draft genome sequences of five Paenibacillus species of dairy origin.</title>
        <authorList>
            <person name="Olajide A.M."/>
            <person name="Chen S."/>
            <person name="Lapointe G."/>
        </authorList>
    </citation>
    <scope>NUCLEOTIDE SEQUENCE [LARGE SCALE GENOMIC DNA]</scope>
    <source>
        <strain evidence="1 2">2CS3</strain>
    </source>
</reference>
<evidence type="ECO:0000313" key="1">
    <source>
        <dbReference type="EMBL" id="MUG69193.1"/>
    </source>
</evidence>
<accession>A0A7X2Z6D5</accession>
<evidence type="ECO:0000313" key="2">
    <source>
        <dbReference type="Proteomes" id="UP000450917"/>
    </source>
</evidence>